<evidence type="ECO:0000259" key="19">
    <source>
        <dbReference type="Pfam" id="PF00763"/>
    </source>
</evidence>
<evidence type="ECO:0000256" key="17">
    <source>
        <dbReference type="ARBA" id="ARBA00036357"/>
    </source>
</evidence>
<keyword evidence="15" id="KW-0560">Oxidoreductase</keyword>
<dbReference type="GO" id="GO:0004329">
    <property type="term" value="F:formate-tetrahydrofolate ligase activity"/>
    <property type="evidence" value="ECO:0007669"/>
    <property type="project" value="UniProtKB-EC"/>
</dbReference>
<evidence type="ECO:0000313" key="22">
    <source>
        <dbReference type="Proteomes" id="UP001608902"/>
    </source>
</evidence>
<evidence type="ECO:0000256" key="1">
    <source>
        <dbReference type="ARBA" id="ARBA00004777"/>
    </source>
</evidence>
<keyword evidence="13" id="KW-0067">ATP-binding</keyword>
<gene>
    <name evidence="21" type="ORF">AB6A40_007069</name>
</gene>
<dbReference type="InterPro" id="IPR000559">
    <property type="entry name" value="Formate_THF_ligase"/>
</dbReference>
<comment type="pathway">
    <text evidence="1">One-carbon metabolism; tetrahydrofolate interconversion.</text>
</comment>
<dbReference type="PROSITE" id="PS00767">
    <property type="entry name" value="THF_DHG_CYH_2"/>
    <property type="match status" value="1"/>
</dbReference>
<dbReference type="PANTHER" id="PTHR48099:SF5">
    <property type="entry name" value="C-1-TETRAHYDROFOLATE SYNTHASE, CYTOPLASMIC"/>
    <property type="match status" value="1"/>
</dbReference>
<dbReference type="PROSITE" id="PS00721">
    <property type="entry name" value="FTHFS_1"/>
    <property type="match status" value="1"/>
</dbReference>
<dbReference type="InterPro" id="IPR020628">
    <property type="entry name" value="Formate_THF_ligase_CS"/>
</dbReference>
<dbReference type="HAMAP" id="MF_01576">
    <property type="entry name" value="THF_DHG_CYH"/>
    <property type="match status" value="1"/>
</dbReference>
<comment type="subunit">
    <text evidence="4">Homodimer.</text>
</comment>
<evidence type="ECO:0000256" key="12">
    <source>
        <dbReference type="ARBA" id="ARBA00022801"/>
    </source>
</evidence>
<dbReference type="InterPro" id="IPR027417">
    <property type="entry name" value="P-loop_NTPase"/>
</dbReference>
<dbReference type="FunFam" id="3.40.50.10860:FF:000005">
    <property type="entry name" value="C-1-tetrahydrofolate synthase, cytoplasmic, putative"/>
    <property type="match status" value="1"/>
</dbReference>
<dbReference type="InterPro" id="IPR036291">
    <property type="entry name" value="NAD(P)-bd_dom_sf"/>
</dbReference>
<dbReference type="Pfam" id="PF02882">
    <property type="entry name" value="THF_DHG_CYH_C"/>
    <property type="match status" value="1"/>
</dbReference>
<dbReference type="PANTHER" id="PTHR48099">
    <property type="entry name" value="C-1-TETRAHYDROFOLATE SYNTHASE, CYTOPLASMIC-RELATED"/>
    <property type="match status" value="1"/>
</dbReference>
<keyword evidence="16" id="KW-0511">Multifunctional enzyme</keyword>
<dbReference type="SUPFAM" id="SSF53223">
    <property type="entry name" value="Aminoacid dehydrogenase-like, N-terminal domain"/>
    <property type="match status" value="1"/>
</dbReference>
<evidence type="ECO:0000256" key="4">
    <source>
        <dbReference type="ARBA" id="ARBA00011738"/>
    </source>
</evidence>
<reference evidence="21 22" key="1">
    <citation type="submission" date="2024-08" db="EMBL/GenBank/DDBJ databases">
        <title>Gnathostoma spinigerum genome.</title>
        <authorList>
            <person name="Gonzalez-Bertolin B."/>
            <person name="Monzon S."/>
            <person name="Zaballos A."/>
            <person name="Jimenez P."/>
            <person name="Dekumyoy P."/>
            <person name="Varona S."/>
            <person name="Cuesta I."/>
            <person name="Sumanam S."/>
            <person name="Adisakwattana P."/>
            <person name="Gasser R.B."/>
            <person name="Hernandez-Gonzalez A."/>
            <person name="Young N.D."/>
            <person name="Perteguer M.J."/>
        </authorList>
    </citation>
    <scope>NUCLEOTIDE SEQUENCE [LARGE SCALE GENOMIC DNA]</scope>
    <source>
        <strain evidence="21">AL3</strain>
        <tissue evidence="21">Liver</tissue>
    </source>
</reference>
<keyword evidence="11" id="KW-0547">Nucleotide-binding</keyword>
<dbReference type="Gene3D" id="3.40.50.720">
    <property type="entry name" value="NAD(P)-binding Rossmann-like Domain"/>
    <property type="match status" value="1"/>
</dbReference>
<sequence length="451" mass="48651">MAKLVNGTEISAQLTKSLSEQLQSIRSKHPDFIPGLAIVQVGDRSDSNVYIRNKLKRAKDIGIHAELVKLPSEISESDLENTIDRLNADDKIDGIIVQLPLDTKNPIDADAVIDRIHPMKDVDGLTRINAGRLARGELERTVLPCTPYGCLHLVLTATGDKEFIKGKQVVVVGRSKIVGSPAAALFMWHHGTTTICHSRTTDLKAECRKADILIVAIGKPKLIKGDWVKPGAVVIDCGINVIEGENGNGKKLLGDVDFEEARKVAGYITPVPGGVGPMTVAMLMKNTLDQAVKRRLTTDSLGQWKLHPLTLELQRPVPSDIIVSRSQQPKEIDVLAHEIGILPHELDMYGKTKAKVSLEILERLAAQPNGKYIVIAGITPTPLGEGKSTTALGLVQALSAHLHKNSFACVRQPSQGPTFGIKGGAAGGGYAQVSPSDFFFLTTLFACHGQK</sequence>
<evidence type="ECO:0000256" key="2">
    <source>
        <dbReference type="ARBA" id="ARBA00005559"/>
    </source>
</evidence>
<comment type="catalytic activity">
    <reaction evidence="17">
        <text>(6R)-5,10-methenyltetrahydrofolate + H2O = (6R)-10-formyltetrahydrofolate + H(+)</text>
        <dbReference type="Rhea" id="RHEA:23700"/>
        <dbReference type="ChEBI" id="CHEBI:15377"/>
        <dbReference type="ChEBI" id="CHEBI:15378"/>
        <dbReference type="ChEBI" id="CHEBI:57455"/>
        <dbReference type="ChEBI" id="CHEBI:195366"/>
        <dbReference type="EC" id="3.5.4.9"/>
    </reaction>
</comment>
<dbReference type="InterPro" id="IPR046346">
    <property type="entry name" value="Aminoacid_DH-like_N_sf"/>
</dbReference>
<evidence type="ECO:0000313" key="21">
    <source>
        <dbReference type="EMBL" id="MFH4980360.1"/>
    </source>
</evidence>
<dbReference type="EC" id="6.3.4.3" evidence="5"/>
<dbReference type="FunFam" id="3.40.50.720:FF:000006">
    <property type="entry name" value="Bifunctional protein FolD"/>
    <property type="match status" value="1"/>
</dbReference>
<dbReference type="InterPro" id="IPR000672">
    <property type="entry name" value="THF_DH/CycHdrlase"/>
</dbReference>
<evidence type="ECO:0000259" key="20">
    <source>
        <dbReference type="Pfam" id="PF02882"/>
    </source>
</evidence>
<evidence type="ECO:0000256" key="5">
    <source>
        <dbReference type="ARBA" id="ARBA00012295"/>
    </source>
</evidence>
<dbReference type="SUPFAM" id="SSF51735">
    <property type="entry name" value="NAD(P)-binding Rossmann-fold domains"/>
    <property type="match status" value="1"/>
</dbReference>
<evidence type="ECO:0000256" key="15">
    <source>
        <dbReference type="ARBA" id="ARBA00023002"/>
    </source>
</evidence>
<proteinExistence type="inferred from homology"/>
<dbReference type="Pfam" id="PF01268">
    <property type="entry name" value="FTHFS"/>
    <property type="match status" value="1"/>
</dbReference>
<evidence type="ECO:0000256" key="8">
    <source>
        <dbReference type="ARBA" id="ARBA00017592"/>
    </source>
</evidence>
<dbReference type="EC" id="3.5.4.9" evidence="6"/>
<dbReference type="EMBL" id="JBGFUD010005444">
    <property type="protein sequence ID" value="MFH4980360.1"/>
    <property type="molecule type" value="Genomic_DNA"/>
</dbReference>
<dbReference type="Gene3D" id="3.40.50.10860">
    <property type="entry name" value="Leucine Dehydrogenase, chain A, domain 1"/>
    <property type="match status" value="1"/>
</dbReference>
<feature type="domain" description="Tetrahydrofolate dehydrogenase/cyclohydrolase NAD(P)-binding" evidence="20">
    <location>
        <begin position="144"/>
        <end position="293"/>
    </location>
</feature>
<dbReference type="CDD" id="cd01080">
    <property type="entry name" value="NAD_bind_m-THF_DH_Cyclohyd"/>
    <property type="match status" value="1"/>
</dbReference>
<dbReference type="Pfam" id="PF00763">
    <property type="entry name" value="THF_DHG_CYH"/>
    <property type="match status" value="1"/>
</dbReference>
<keyword evidence="12" id="KW-0378">Hydrolase</keyword>
<organism evidence="21 22">
    <name type="scientific">Gnathostoma spinigerum</name>
    <dbReference type="NCBI Taxonomy" id="75299"/>
    <lineage>
        <taxon>Eukaryota</taxon>
        <taxon>Metazoa</taxon>
        <taxon>Ecdysozoa</taxon>
        <taxon>Nematoda</taxon>
        <taxon>Chromadorea</taxon>
        <taxon>Rhabditida</taxon>
        <taxon>Spirurina</taxon>
        <taxon>Gnathostomatomorpha</taxon>
        <taxon>Gnathostomatoidea</taxon>
        <taxon>Gnathostomatidae</taxon>
        <taxon>Gnathostoma</taxon>
    </lineage>
</organism>
<evidence type="ECO:0000256" key="10">
    <source>
        <dbReference type="ARBA" id="ARBA00022598"/>
    </source>
</evidence>
<accession>A0ABD6EK54</accession>
<dbReference type="EC" id="1.5.1.5" evidence="7"/>
<evidence type="ECO:0000256" key="18">
    <source>
        <dbReference type="ARBA" id="ARBA00049033"/>
    </source>
</evidence>
<keyword evidence="14" id="KW-0521">NADP</keyword>
<comment type="catalytic activity">
    <reaction evidence="18">
        <text>(6S)-5,6,7,8-tetrahydrofolate + formate + ATP = (6R)-10-formyltetrahydrofolate + ADP + phosphate</text>
        <dbReference type="Rhea" id="RHEA:20221"/>
        <dbReference type="ChEBI" id="CHEBI:15740"/>
        <dbReference type="ChEBI" id="CHEBI:30616"/>
        <dbReference type="ChEBI" id="CHEBI:43474"/>
        <dbReference type="ChEBI" id="CHEBI:57453"/>
        <dbReference type="ChEBI" id="CHEBI:195366"/>
        <dbReference type="ChEBI" id="CHEBI:456216"/>
        <dbReference type="EC" id="6.3.4.3"/>
    </reaction>
</comment>
<dbReference type="GO" id="GO:0004477">
    <property type="term" value="F:methenyltetrahydrofolate cyclohydrolase activity"/>
    <property type="evidence" value="ECO:0007669"/>
    <property type="project" value="UniProtKB-EC"/>
</dbReference>
<keyword evidence="10" id="KW-0436">Ligase</keyword>
<dbReference type="GO" id="GO:0004488">
    <property type="term" value="F:methylenetetrahydrofolate dehydrogenase (NADP+) activity"/>
    <property type="evidence" value="ECO:0007669"/>
    <property type="project" value="UniProtKB-EC"/>
</dbReference>
<keyword evidence="22" id="KW-1185">Reference proteome</keyword>
<evidence type="ECO:0000256" key="14">
    <source>
        <dbReference type="ARBA" id="ARBA00022857"/>
    </source>
</evidence>
<comment type="similarity">
    <text evidence="2">In the N-terminal section; belongs to the tetrahydrofolate dehydrogenase/cyclohydrolase family.</text>
</comment>
<name>A0ABD6EK54_9BILA</name>
<feature type="domain" description="Tetrahydrofolate dehydrogenase/cyclohydrolase catalytic" evidence="19">
    <location>
        <begin position="6"/>
        <end position="123"/>
    </location>
</feature>
<dbReference type="SUPFAM" id="SSF52540">
    <property type="entry name" value="P-loop containing nucleoside triphosphate hydrolases"/>
    <property type="match status" value="1"/>
</dbReference>
<comment type="caution">
    <text evidence="21">The sequence shown here is derived from an EMBL/GenBank/DDBJ whole genome shotgun (WGS) entry which is preliminary data.</text>
</comment>
<dbReference type="PRINTS" id="PR00085">
    <property type="entry name" value="THFDHDRGNASE"/>
</dbReference>
<dbReference type="GO" id="GO:0005524">
    <property type="term" value="F:ATP binding"/>
    <property type="evidence" value="ECO:0007669"/>
    <property type="project" value="UniProtKB-KW"/>
</dbReference>
<evidence type="ECO:0000256" key="7">
    <source>
        <dbReference type="ARBA" id="ARBA00012859"/>
    </source>
</evidence>
<evidence type="ECO:0000256" key="16">
    <source>
        <dbReference type="ARBA" id="ARBA00023268"/>
    </source>
</evidence>
<evidence type="ECO:0000256" key="11">
    <source>
        <dbReference type="ARBA" id="ARBA00022741"/>
    </source>
</evidence>
<evidence type="ECO:0000256" key="9">
    <source>
        <dbReference type="ARBA" id="ARBA00022563"/>
    </source>
</evidence>
<comment type="similarity">
    <text evidence="3">In the C-terminal section; belongs to the formate--tetrahydrofolate ligase family.</text>
</comment>
<dbReference type="InterPro" id="IPR020867">
    <property type="entry name" value="THF_DH/CycHdrlase_CS"/>
</dbReference>
<dbReference type="Gene3D" id="3.40.50.300">
    <property type="entry name" value="P-loop containing nucleotide triphosphate hydrolases"/>
    <property type="match status" value="1"/>
</dbReference>
<evidence type="ECO:0000256" key="13">
    <source>
        <dbReference type="ARBA" id="ARBA00022840"/>
    </source>
</evidence>
<protein>
    <recommendedName>
        <fullName evidence="8">C-1-tetrahydrofolate synthase, cytoplasmic</fullName>
        <ecNumber evidence="7">1.5.1.5</ecNumber>
        <ecNumber evidence="6">3.5.4.9</ecNumber>
        <ecNumber evidence="5">6.3.4.3</ecNumber>
    </recommendedName>
</protein>
<dbReference type="AlphaFoldDB" id="A0ABD6EK54"/>
<evidence type="ECO:0000256" key="6">
    <source>
        <dbReference type="ARBA" id="ARBA00012776"/>
    </source>
</evidence>
<dbReference type="Proteomes" id="UP001608902">
    <property type="component" value="Unassembled WGS sequence"/>
</dbReference>
<evidence type="ECO:0000256" key="3">
    <source>
        <dbReference type="ARBA" id="ARBA00006985"/>
    </source>
</evidence>
<dbReference type="InterPro" id="IPR020631">
    <property type="entry name" value="THF_DH/CycHdrlase_NAD-bd_dom"/>
</dbReference>
<dbReference type="GO" id="GO:0006730">
    <property type="term" value="P:one-carbon metabolic process"/>
    <property type="evidence" value="ECO:0007669"/>
    <property type="project" value="UniProtKB-KW"/>
</dbReference>
<dbReference type="InterPro" id="IPR020630">
    <property type="entry name" value="THF_DH/CycHdrlase_cat_dom"/>
</dbReference>
<keyword evidence="9" id="KW-0554">One-carbon metabolism</keyword>